<feature type="region of interest" description="Disordered" evidence="2">
    <location>
        <begin position="91"/>
        <end position="134"/>
    </location>
</feature>
<dbReference type="InterPro" id="IPR036259">
    <property type="entry name" value="MFS_trans_sf"/>
</dbReference>
<reference evidence="5" key="2">
    <citation type="submission" date="2004-02" db="EMBL/GenBank/DDBJ databases">
        <authorList>
            <consortium name="Genoscope"/>
            <consortium name="Whitehead Institute Centre for Genome Research"/>
        </authorList>
    </citation>
    <scope>NUCLEOTIDE SEQUENCE</scope>
</reference>
<dbReference type="OrthoDB" id="6499973at2759"/>
<proteinExistence type="predicted"/>
<dbReference type="Gene3D" id="1.20.1250.20">
    <property type="entry name" value="MFS general substrate transporter like domains"/>
    <property type="match status" value="1"/>
</dbReference>
<dbReference type="PANTHER" id="PTHR11360:SF119">
    <property type="entry name" value="MONOCARBOXYLATE TRANSPORTER 10"/>
    <property type="match status" value="1"/>
</dbReference>
<dbReference type="GO" id="GO:0022857">
    <property type="term" value="F:transmembrane transporter activity"/>
    <property type="evidence" value="ECO:0007669"/>
    <property type="project" value="InterPro"/>
</dbReference>
<evidence type="ECO:0000256" key="2">
    <source>
        <dbReference type="SAM" id="MobiDB-lite"/>
    </source>
</evidence>
<organism evidence="5">
    <name type="scientific">Tetraodon nigroviridis</name>
    <name type="common">Spotted green pufferfish</name>
    <name type="synonym">Chelonodon nigroviridis</name>
    <dbReference type="NCBI Taxonomy" id="99883"/>
    <lineage>
        <taxon>Eukaryota</taxon>
        <taxon>Metazoa</taxon>
        <taxon>Chordata</taxon>
        <taxon>Craniata</taxon>
        <taxon>Vertebrata</taxon>
        <taxon>Euteleostomi</taxon>
        <taxon>Actinopterygii</taxon>
        <taxon>Neopterygii</taxon>
        <taxon>Teleostei</taxon>
        <taxon>Neoteleostei</taxon>
        <taxon>Acanthomorphata</taxon>
        <taxon>Eupercaria</taxon>
        <taxon>Tetraodontiformes</taxon>
        <taxon>Tetradontoidea</taxon>
        <taxon>Tetraodontidae</taxon>
        <taxon>Tetraodon</taxon>
    </lineage>
</organism>
<feature type="non-terminal residue" evidence="5">
    <location>
        <position position="424"/>
    </location>
</feature>
<dbReference type="PROSITE" id="PS50850">
    <property type="entry name" value="MFS"/>
    <property type="match status" value="1"/>
</dbReference>
<feature type="domain" description="Major facilitator superfamily (MFS) profile" evidence="4">
    <location>
        <begin position="234"/>
        <end position="424"/>
    </location>
</feature>
<dbReference type="InterPro" id="IPR011701">
    <property type="entry name" value="MFS"/>
</dbReference>
<feature type="transmembrane region" description="Helical" evidence="3">
    <location>
        <begin position="37"/>
        <end position="59"/>
    </location>
</feature>
<feature type="transmembrane region" description="Helical" evidence="3">
    <location>
        <begin position="6"/>
        <end position="30"/>
    </location>
</feature>
<dbReference type="PANTHER" id="PTHR11360">
    <property type="entry name" value="MONOCARBOXYLATE TRANSPORTER"/>
    <property type="match status" value="1"/>
</dbReference>
<keyword evidence="3" id="KW-1133">Transmembrane helix</keyword>
<keyword evidence="3" id="KW-0812">Transmembrane</keyword>
<evidence type="ECO:0000256" key="3">
    <source>
        <dbReference type="SAM" id="Phobius"/>
    </source>
</evidence>
<protein>
    <submittedName>
        <fullName evidence="5">Chromosome undetermined SCAF9184, whole genome shotgun sequence</fullName>
    </submittedName>
</protein>
<dbReference type="GO" id="GO:0016323">
    <property type="term" value="C:basolateral plasma membrane"/>
    <property type="evidence" value="ECO:0007669"/>
    <property type="project" value="TreeGrafter"/>
</dbReference>
<feature type="transmembrane region" description="Helical" evidence="3">
    <location>
        <begin position="330"/>
        <end position="354"/>
    </location>
</feature>
<evidence type="ECO:0000256" key="1">
    <source>
        <dbReference type="ARBA" id="ARBA00004141"/>
    </source>
</evidence>
<dbReference type="InterPro" id="IPR020846">
    <property type="entry name" value="MFS_dom"/>
</dbReference>
<feature type="transmembrane region" description="Helical" evidence="3">
    <location>
        <begin position="396"/>
        <end position="418"/>
    </location>
</feature>
<gene>
    <name evidence="5" type="ORF">GSTENG00006713001</name>
</gene>
<accession>Q4T5N8</accession>
<dbReference type="InterPro" id="IPR050327">
    <property type="entry name" value="Proton-linked_MCT"/>
</dbReference>
<feature type="compositionally biased region" description="Low complexity" evidence="2">
    <location>
        <begin position="102"/>
        <end position="127"/>
    </location>
</feature>
<dbReference type="SUPFAM" id="SSF103473">
    <property type="entry name" value="MFS general substrate transporter"/>
    <property type="match status" value="1"/>
</dbReference>
<dbReference type="KEGG" id="tng:GSTEN00006713G001"/>
<feature type="non-terminal residue" evidence="5">
    <location>
        <position position="1"/>
    </location>
</feature>
<keyword evidence="3" id="KW-0472">Membrane</keyword>
<evidence type="ECO:0000313" key="5">
    <source>
        <dbReference type="EMBL" id="CAF91794.1"/>
    </source>
</evidence>
<feature type="transmembrane region" description="Helical" evidence="3">
    <location>
        <begin position="305"/>
        <end position="324"/>
    </location>
</feature>
<evidence type="ECO:0000259" key="4">
    <source>
        <dbReference type="PROSITE" id="PS50850"/>
    </source>
</evidence>
<dbReference type="Pfam" id="PF07690">
    <property type="entry name" value="MFS_1"/>
    <property type="match status" value="1"/>
</dbReference>
<feature type="transmembrane region" description="Helical" evidence="3">
    <location>
        <begin position="276"/>
        <end position="293"/>
    </location>
</feature>
<name>Q4T5N8_TETNG</name>
<dbReference type="EMBL" id="CAAE01009184">
    <property type="protein sequence ID" value="CAF91794.1"/>
    <property type="molecule type" value="Genomic_DNA"/>
</dbReference>
<sequence length="424" mass="45769">SSLGPLYFTYGVVFACGCSFSYQPSLVILGHYFKRRLGLVNGIVTAGSSIFTIVLPFVLVGPAGPGGSPEHHAGALRPALRADAGRFHLQAATSRSSRRAPPRAAAVHPPTRSSTSTSGSLWATASGPLGSRRPSMATSCLTCTWPTLSATVAHTVTWPPRTPELEPPHTPVAHRCPTRTSTWRPRSPRRTFCCWEAPAAFSLGPGLWSLVCVSEAVPDGGTSMRLSADPRWNLLHEASISSWLTFLWVRNQCADCWQLLMKHVEERFGPETNKEVLLLCIGITSCIGRFIFGRVADYVPGVKKVYLQVTSFFVIGLMSMMIPLCNVFGGLIAVCLLMGLFDGCFISIMAPIAFELVGANDVSQAIGFLLGLMSVPMTVGPPVAGFLRDRLGSYDVAFYLAGIPPIFGGALLCLIPWVEAKRRR</sequence>
<comment type="subcellular location">
    <subcellularLocation>
        <location evidence="1">Membrane</location>
        <topology evidence="1">Multi-pass membrane protein</topology>
    </subcellularLocation>
</comment>
<dbReference type="AlphaFoldDB" id="Q4T5N8"/>
<reference evidence="5" key="1">
    <citation type="journal article" date="2004" name="Nature">
        <title>Genome duplication in the teleost fish Tetraodon nigroviridis reveals the early vertebrate proto-karyotype.</title>
        <authorList>
            <person name="Jaillon O."/>
            <person name="Aury J.-M."/>
            <person name="Brunet F."/>
            <person name="Petit J.-L."/>
            <person name="Stange-Thomann N."/>
            <person name="Mauceli E."/>
            <person name="Bouneau L."/>
            <person name="Fischer C."/>
            <person name="Ozouf-Costaz C."/>
            <person name="Bernot A."/>
            <person name="Nicaud S."/>
            <person name="Jaffe D."/>
            <person name="Fisher S."/>
            <person name="Lutfalla G."/>
            <person name="Dossat C."/>
            <person name="Segurens B."/>
            <person name="Dasilva C."/>
            <person name="Salanoubat M."/>
            <person name="Levy M."/>
            <person name="Boudet N."/>
            <person name="Castellano S."/>
            <person name="Anthouard V."/>
            <person name="Jubin C."/>
            <person name="Castelli V."/>
            <person name="Katinka M."/>
            <person name="Vacherie B."/>
            <person name="Biemont C."/>
            <person name="Skalli Z."/>
            <person name="Cattolico L."/>
            <person name="Poulain J."/>
            <person name="De Berardinis V."/>
            <person name="Cruaud C."/>
            <person name="Duprat S."/>
            <person name="Brottier P."/>
            <person name="Coutanceau J.-P."/>
            <person name="Gouzy J."/>
            <person name="Parra G."/>
            <person name="Lardier G."/>
            <person name="Chapple C."/>
            <person name="McKernan K.J."/>
            <person name="McEwan P."/>
            <person name="Bosak S."/>
            <person name="Kellis M."/>
            <person name="Volff J.-N."/>
            <person name="Guigo R."/>
            <person name="Zody M.C."/>
            <person name="Mesirov J."/>
            <person name="Lindblad-Toh K."/>
            <person name="Birren B."/>
            <person name="Nusbaum C."/>
            <person name="Kahn D."/>
            <person name="Robinson-Rechavi M."/>
            <person name="Laudet V."/>
            <person name="Schachter V."/>
            <person name="Quetier F."/>
            <person name="Saurin W."/>
            <person name="Scarpelli C."/>
            <person name="Wincker P."/>
            <person name="Lander E.S."/>
            <person name="Weissenbach J."/>
            <person name="Roest Crollius H."/>
        </authorList>
    </citation>
    <scope>NUCLEOTIDE SEQUENCE [LARGE SCALE GENOMIC DNA]</scope>
</reference>
<feature type="transmembrane region" description="Helical" evidence="3">
    <location>
        <begin position="366"/>
        <end position="384"/>
    </location>
</feature>